<organism evidence="4 5">
    <name type="scientific">Quillaja saponaria</name>
    <name type="common">Soap bark tree</name>
    <dbReference type="NCBI Taxonomy" id="32244"/>
    <lineage>
        <taxon>Eukaryota</taxon>
        <taxon>Viridiplantae</taxon>
        <taxon>Streptophyta</taxon>
        <taxon>Embryophyta</taxon>
        <taxon>Tracheophyta</taxon>
        <taxon>Spermatophyta</taxon>
        <taxon>Magnoliopsida</taxon>
        <taxon>eudicotyledons</taxon>
        <taxon>Gunneridae</taxon>
        <taxon>Pentapetalae</taxon>
        <taxon>rosids</taxon>
        <taxon>fabids</taxon>
        <taxon>Fabales</taxon>
        <taxon>Quillajaceae</taxon>
        <taxon>Quillaja</taxon>
    </lineage>
</organism>
<dbReference type="PANTHER" id="PTHR31225">
    <property type="entry name" value="OS04G0344100 PROTEIN-RELATED"/>
    <property type="match status" value="1"/>
</dbReference>
<name>A0AAD7PGV9_QUISA</name>
<keyword evidence="2" id="KW-0456">Lyase</keyword>
<keyword evidence="5" id="KW-1185">Reference proteome</keyword>
<evidence type="ECO:0000313" key="4">
    <source>
        <dbReference type="EMBL" id="KAJ7954582.1"/>
    </source>
</evidence>
<dbReference type="Gene3D" id="1.10.600.10">
    <property type="entry name" value="Farnesyl Diphosphate Synthase"/>
    <property type="match status" value="1"/>
</dbReference>
<dbReference type="InterPro" id="IPR050148">
    <property type="entry name" value="Terpene_synthase-like"/>
</dbReference>
<evidence type="ECO:0000259" key="3">
    <source>
        <dbReference type="Pfam" id="PF01397"/>
    </source>
</evidence>
<dbReference type="KEGG" id="qsa:O6P43_026145"/>
<evidence type="ECO:0000313" key="5">
    <source>
        <dbReference type="Proteomes" id="UP001163823"/>
    </source>
</evidence>
<accession>A0AAD7PGV9</accession>
<dbReference type="InterPro" id="IPR001906">
    <property type="entry name" value="Terpene_synth_N"/>
</dbReference>
<reference evidence="4" key="1">
    <citation type="journal article" date="2023" name="Science">
        <title>Elucidation of the pathway for biosynthesis of saponin adjuvants from the soapbark tree.</title>
        <authorList>
            <person name="Reed J."/>
            <person name="Orme A."/>
            <person name="El-Demerdash A."/>
            <person name="Owen C."/>
            <person name="Martin L.B.B."/>
            <person name="Misra R.C."/>
            <person name="Kikuchi S."/>
            <person name="Rejzek M."/>
            <person name="Martin A.C."/>
            <person name="Harkess A."/>
            <person name="Leebens-Mack J."/>
            <person name="Louveau T."/>
            <person name="Stephenson M.J."/>
            <person name="Osbourn A."/>
        </authorList>
    </citation>
    <scope>NUCLEOTIDE SEQUENCE</scope>
    <source>
        <strain evidence="4">S10</strain>
    </source>
</reference>
<dbReference type="InterPro" id="IPR036965">
    <property type="entry name" value="Terpene_synth_N_sf"/>
</dbReference>
<comment type="cofactor">
    <cofactor evidence="1">
        <name>Mg(2+)</name>
        <dbReference type="ChEBI" id="CHEBI:18420"/>
    </cofactor>
</comment>
<dbReference type="InterPro" id="IPR008930">
    <property type="entry name" value="Terpenoid_cyclase/PrenylTrfase"/>
</dbReference>
<dbReference type="SUPFAM" id="SSF48239">
    <property type="entry name" value="Terpenoid cyclases/Protein prenyltransferases"/>
    <property type="match status" value="1"/>
</dbReference>
<dbReference type="PANTHER" id="PTHR31225:SF221">
    <property type="entry name" value="(-)-GERMACRENE D SYNTHASE"/>
    <property type="match status" value="1"/>
</dbReference>
<dbReference type="AlphaFoldDB" id="A0AAD7PGV9"/>
<comment type="caution">
    <text evidence="4">The sequence shown here is derived from an EMBL/GenBank/DDBJ whole genome shotgun (WGS) entry which is preliminary data.</text>
</comment>
<evidence type="ECO:0000256" key="1">
    <source>
        <dbReference type="ARBA" id="ARBA00001946"/>
    </source>
</evidence>
<evidence type="ECO:0000256" key="2">
    <source>
        <dbReference type="ARBA" id="ARBA00023239"/>
    </source>
</evidence>
<gene>
    <name evidence="4" type="ORF">O6P43_026145</name>
</gene>
<sequence length="112" mass="12963">MPSENINAEIVRPLADFSGSVWGFHFLSLPPNSMEKQNKFHEQHLQELKEEVKTLLLASVVKPSQKLNLIDSIQRLGVSYHFETDIEEILQEMYKNPPYIHDDDLNNVALLF</sequence>
<dbReference type="Pfam" id="PF01397">
    <property type="entry name" value="Terpene_synth"/>
    <property type="match status" value="1"/>
</dbReference>
<dbReference type="GO" id="GO:0016114">
    <property type="term" value="P:terpenoid biosynthetic process"/>
    <property type="evidence" value="ECO:0007669"/>
    <property type="project" value="InterPro"/>
</dbReference>
<dbReference type="Proteomes" id="UP001163823">
    <property type="component" value="Chromosome 10"/>
</dbReference>
<dbReference type="Gene3D" id="1.50.10.130">
    <property type="entry name" value="Terpene synthase, N-terminal domain"/>
    <property type="match status" value="1"/>
</dbReference>
<proteinExistence type="predicted"/>
<dbReference type="InterPro" id="IPR008949">
    <property type="entry name" value="Isoprenoid_synthase_dom_sf"/>
</dbReference>
<dbReference type="EMBL" id="JARAOO010000010">
    <property type="protein sequence ID" value="KAJ7954582.1"/>
    <property type="molecule type" value="Genomic_DNA"/>
</dbReference>
<protein>
    <submittedName>
        <fullName evidence="4">Terpene synthase</fullName>
    </submittedName>
</protein>
<feature type="domain" description="Terpene synthase N-terminal" evidence="3">
    <location>
        <begin position="21"/>
        <end position="112"/>
    </location>
</feature>
<dbReference type="GO" id="GO:0010333">
    <property type="term" value="F:terpene synthase activity"/>
    <property type="evidence" value="ECO:0007669"/>
    <property type="project" value="InterPro"/>
</dbReference>